<evidence type="ECO:0000313" key="2">
    <source>
        <dbReference type="Proteomes" id="UP000043764"/>
    </source>
</evidence>
<accession>A0A0H5D9W1</accession>
<gene>
    <name evidence="1" type="ORF">NIT7321_02315</name>
</gene>
<organism evidence="1 2">
    <name type="scientific">Phaeobacter italicus</name>
    <dbReference type="NCBI Taxonomy" id="481446"/>
    <lineage>
        <taxon>Bacteria</taxon>
        <taxon>Pseudomonadati</taxon>
        <taxon>Pseudomonadota</taxon>
        <taxon>Alphaproteobacteria</taxon>
        <taxon>Rhodobacterales</taxon>
        <taxon>Roseobacteraceae</taxon>
        <taxon>Phaeobacter</taxon>
    </lineage>
</organism>
<dbReference type="STRING" id="481446.NIT7645_00712"/>
<protein>
    <submittedName>
        <fullName evidence="1">Cell division protein FtsL</fullName>
    </submittedName>
</protein>
<keyword evidence="1" id="KW-0131">Cell cycle</keyword>
<sequence length="118" mass="13768">MKTLLYIVTSLAVLGLAFWAYRENYTTQQVLKETRSLQRQIGAQQARLSVLRAEWAYLNRPQRLRELAELNFDRLSLLPLRPEQFGRVDEVAYPRDEDVIEFSNGVEVSSLNARRDQP</sequence>
<keyword evidence="1" id="KW-0132">Cell division</keyword>
<dbReference type="GeneID" id="78396113"/>
<dbReference type="Proteomes" id="UP000043764">
    <property type="component" value="Unassembled WGS sequence"/>
</dbReference>
<dbReference type="RefSeq" id="WP_037302496.1">
    <property type="nucleotide sequence ID" value="NZ_BSKQ01000001.1"/>
</dbReference>
<dbReference type="AlphaFoldDB" id="A0A0H5D9W1"/>
<reference evidence="1 2" key="1">
    <citation type="submission" date="2015-05" db="EMBL/GenBank/DDBJ databases">
        <authorList>
            <person name="Rodrigo-Torres Lidia"/>
            <person name="Arahal R.David."/>
        </authorList>
    </citation>
    <scope>NUCLEOTIDE SEQUENCE [LARGE SCALE GENOMIC DNA]</scope>
    <source>
        <strain evidence="1 2">CECT 7321</strain>
    </source>
</reference>
<evidence type="ECO:0000313" key="1">
    <source>
        <dbReference type="EMBL" id="CRL11447.1"/>
    </source>
</evidence>
<dbReference type="GO" id="GO:0051301">
    <property type="term" value="P:cell division"/>
    <property type="evidence" value="ECO:0007669"/>
    <property type="project" value="UniProtKB-KW"/>
</dbReference>
<proteinExistence type="predicted"/>
<dbReference type="OrthoDB" id="7165680at2"/>
<dbReference type="EMBL" id="CVRL01000033">
    <property type="protein sequence ID" value="CRL11447.1"/>
    <property type="molecule type" value="Genomic_DNA"/>
</dbReference>
<name>A0A0H5D9W1_9RHOB</name>
<keyword evidence="2" id="KW-1185">Reference proteome</keyword>